<dbReference type="EMBL" id="KZ110596">
    <property type="protein sequence ID" value="OSX62933.1"/>
    <property type="molecule type" value="Genomic_DNA"/>
</dbReference>
<dbReference type="OrthoDB" id="10285317at2759"/>
<sequence>MDKAGNIMYDASDTSTDKRIMAQSVNLILHVFESPARDSFNPACAAALKSRLEGLYPAVGVVEHSYEIAPKNNLVMQPNQGLGDSVKLMRNWEASMNVPVFNKYIIVWRATCPSQRQYTAKPTIAKKLRDDGIFLSIISPFEFVPMEDCIMRHSLIANADSPAPWMPWWAERYYSLQGFDSATYRGYMSYSQLPQLMHAAGVDVTQCALMFDGFPIRRDDFRYQVTRFLATPPQMQVQPWSIRQQQIGYVGPVSFAPQPGFVPQTQGLAPQTGYALHAGEPSHAALTHLPGAWARQQQVQAQPRASTNLGVPRNRTIPLPVAQQIGSTPLAGVATHTINTPQAQGTWERQQLSAQPSTSSNIGVSHGRAAPLAATPTLPVNGRKRKERSDSTPEQSASAAVDGTAEPEAKRQRVFASAPVAGLSSKAKGKRKAECTVVTVDEHDHASKSGIQGFAQPVHKDPQAPNPASSRDSSGESSMRLPTPADDPVFAALLQEIGLEPDFFALVPSLTGVDLYTPIDLTEEVHGLETFPSANEGTYAEEGVTQPTYVPTYPPDDTYSEENLWYQDEITGVTPSTSSSKPAIQGTNAEEDVAYLTYVPTYPPDGVYSGIKVWYQDVRTSVRPFDANEDVTNSQDVNLEDYVMFPEAGPARVRYDEMPYQTVTQHWLDDSIRQLRDLEHEAWVDHYWYTDNFSTNIALYNCVV</sequence>
<dbReference type="Proteomes" id="UP000194127">
    <property type="component" value="Unassembled WGS sequence"/>
</dbReference>
<gene>
    <name evidence="2" type="ORF">POSPLADRAFT_1141721</name>
</gene>
<evidence type="ECO:0000313" key="2">
    <source>
        <dbReference type="EMBL" id="OSX62933.1"/>
    </source>
</evidence>
<reference evidence="2 3" key="1">
    <citation type="submission" date="2017-04" db="EMBL/GenBank/DDBJ databases">
        <title>Genome Sequence of the Model Brown-Rot Fungus Postia placenta SB12.</title>
        <authorList>
            <consortium name="DOE Joint Genome Institute"/>
            <person name="Gaskell J."/>
            <person name="Kersten P."/>
            <person name="Larrondo L.F."/>
            <person name="Canessa P."/>
            <person name="Martinez D."/>
            <person name="Hibbett D."/>
            <person name="Schmoll M."/>
            <person name="Kubicek C.P."/>
            <person name="Martinez A.T."/>
            <person name="Yadav J."/>
            <person name="Master E."/>
            <person name="Magnuson J.K."/>
            <person name="James T."/>
            <person name="Yaver D."/>
            <person name="Berka R."/>
            <person name="Labutti K."/>
            <person name="Lipzen A."/>
            <person name="Aerts A."/>
            <person name="Barry K."/>
            <person name="Henrissat B."/>
            <person name="Blanchette R."/>
            <person name="Grigoriev I."/>
            <person name="Cullen D."/>
        </authorList>
    </citation>
    <scope>NUCLEOTIDE SEQUENCE [LARGE SCALE GENOMIC DNA]</scope>
    <source>
        <strain evidence="2 3">MAD-698-R-SB12</strain>
    </source>
</reference>
<evidence type="ECO:0000313" key="3">
    <source>
        <dbReference type="Proteomes" id="UP000194127"/>
    </source>
</evidence>
<feature type="region of interest" description="Disordered" evidence="1">
    <location>
        <begin position="344"/>
        <end position="411"/>
    </location>
</feature>
<dbReference type="RefSeq" id="XP_024339727.1">
    <property type="nucleotide sequence ID" value="XM_024485336.1"/>
</dbReference>
<feature type="compositionally biased region" description="Low complexity" evidence="1">
    <location>
        <begin position="469"/>
        <end position="478"/>
    </location>
</feature>
<evidence type="ECO:0000256" key="1">
    <source>
        <dbReference type="SAM" id="MobiDB-lite"/>
    </source>
</evidence>
<feature type="compositionally biased region" description="Polar residues" evidence="1">
    <location>
        <begin position="344"/>
        <end position="363"/>
    </location>
</feature>
<accession>A0A1X6N3B5</accession>
<protein>
    <submittedName>
        <fullName evidence="2">Uncharacterized protein</fullName>
    </submittedName>
</protein>
<proteinExistence type="predicted"/>
<keyword evidence="3" id="KW-1185">Reference proteome</keyword>
<feature type="region of interest" description="Disordered" evidence="1">
    <location>
        <begin position="453"/>
        <end position="484"/>
    </location>
</feature>
<organism evidence="2 3">
    <name type="scientific">Postia placenta MAD-698-R-SB12</name>
    <dbReference type="NCBI Taxonomy" id="670580"/>
    <lineage>
        <taxon>Eukaryota</taxon>
        <taxon>Fungi</taxon>
        <taxon>Dikarya</taxon>
        <taxon>Basidiomycota</taxon>
        <taxon>Agaricomycotina</taxon>
        <taxon>Agaricomycetes</taxon>
        <taxon>Polyporales</taxon>
        <taxon>Adustoporiaceae</taxon>
        <taxon>Rhodonia</taxon>
    </lineage>
</organism>
<feature type="compositionally biased region" description="Low complexity" evidence="1">
    <location>
        <begin position="369"/>
        <end position="379"/>
    </location>
</feature>
<name>A0A1X6N3B5_9APHY</name>
<dbReference type="GeneID" id="36330285"/>
<dbReference type="AlphaFoldDB" id="A0A1X6N3B5"/>